<protein>
    <submittedName>
        <fullName evidence="2">Lipoprotein YdbJ</fullName>
    </submittedName>
</protein>
<dbReference type="eggNOG" id="COG3042">
    <property type="taxonomic scope" value="Bacteria"/>
</dbReference>
<evidence type="ECO:0000313" key="3">
    <source>
        <dbReference type="Proteomes" id="UP000006690"/>
    </source>
</evidence>
<reference evidence="3" key="1">
    <citation type="journal article" date="2012" name="Appl. Microbiol. Biotechnol.">
        <title>The complete genome sequence of Pantoea ananatis AJ13355, an organism with great biotechnological potential.</title>
        <authorList>
            <person name="Hara Y."/>
            <person name="Kadotani N."/>
            <person name="Izui H."/>
            <person name="Katashkina J.I."/>
            <person name="Kuvaeva T.M."/>
            <person name="Andreeva I.G."/>
            <person name="Golubeva L.I."/>
            <person name="Malko D.B."/>
            <person name="Makeev V.J."/>
            <person name="Mashko S.V."/>
            <person name="Kozlov Y.I."/>
        </authorList>
    </citation>
    <scope>NUCLEOTIDE SEQUENCE [LARGE SCALE GENOMIC DNA]</scope>
    <source>
        <strain evidence="3">AJ13355</strain>
    </source>
</reference>
<dbReference type="Pfam" id="PF03891">
    <property type="entry name" value="DUF333"/>
    <property type="match status" value="1"/>
</dbReference>
<dbReference type="InterPro" id="IPR005590">
    <property type="entry name" value="DUF333"/>
</dbReference>
<proteinExistence type="predicted"/>
<feature type="signal peptide" evidence="1">
    <location>
        <begin position="1"/>
        <end position="23"/>
    </location>
</feature>
<keyword evidence="1" id="KW-0732">Signal</keyword>
<keyword evidence="2" id="KW-0449">Lipoprotein</keyword>
<dbReference type="KEGG" id="paj:PAJ_1338"/>
<dbReference type="EMBL" id="AP012032">
    <property type="protein sequence ID" value="BAK11418.1"/>
    <property type="molecule type" value="Genomic_DNA"/>
</dbReference>
<evidence type="ECO:0000313" key="2">
    <source>
        <dbReference type="EMBL" id="BAK11418.1"/>
    </source>
</evidence>
<dbReference type="PANTHER" id="PTHR38008">
    <property type="entry name" value="HEMOLYSIN-RELATED"/>
    <property type="match status" value="1"/>
</dbReference>
<accession>A0A0H3KWI1</accession>
<organism evidence="2 3">
    <name type="scientific">Pantoea ananatis (strain AJ13355)</name>
    <dbReference type="NCBI Taxonomy" id="932677"/>
    <lineage>
        <taxon>Bacteria</taxon>
        <taxon>Pseudomonadati</taxon>
        <taxon>Pseudomonadota</taxon>
        <taxon>Gammaproteobacteria</taxon>
        <taxon>Enterobacterales</taxon>
        <taxon>Erwiniaceae</taxon>
        <taxon>Pantoea</taxon>
    </lineage>
</organism>
<dbReference type="HOGENOM" id="CLU_155318_2_1_6"/>
<feature type="chain" id="PRO_5002613997" evidence="1">
    <location>
        <begin position="24"/>
        <end position="92"/>
    </location>
</feature>
<dbReference type="PROSITE" id="PS51257">
    <property type="entry name" value="PROKAR_LIPOPROTEIN"/>
    <property type="match status" value="1"/>
</dbReference>
<dbReference type="AlphaFoldDB" id="A0A0H3KWI1"/>
<evidence type="ECO:0000256" key="1">
    <source>
        <dbReference type="SAM" id="SignalP"/>
    </source>
</evidence>
<dbReference type="PANTHER" id="PTHR38008:SF1">
    <property type="entry name" value="DUF333 DOMAIN-CONTAINING PROTEIN"/>
    <property type="match status" value="1"/>
</dbReference>
<dbReference type="PATRIC" id="fig|932677.3.peg.1560"/>
<dbReference type="Proteomes" id="UP000006690">
    <property type="component" value="Chromosome"/>
</dbReference>
<gene>
    <name evidence="2" type="primary">ydbJ</name>
    <name evidence="2" type="ordered locus">PAJ_1338</name>
</gene>
<sequence length="92" mass="9398">MMKAATFLLAGAALILSACSSNSDDNEPPQQATAAHVQPHVVMSSMAEANCANAGGTLAFSSQLDGSRIGMCQLVNGRRCSEQALIGGNCAR</sequence>
<name>A0A0H3KWI1_PANAA</name>